<dbReference type="PRINTS" id="PR00037">
    <property type="entry name" value="HTHLACR"/>
</dbReference>
<dbReference type="EMBL" id="FOHU01000006">
    <property type="protein sequence ID" value="SET25378.1"/>
    <property type="molecule type" value="Genomic_DNA"/>
</dbReference>
<name>A0A1I0D0D2_9FIRM</name>
<protein>
    <submittedName>
        <fullName evidence="5">Transcriptional regulator, DeoR family</fullName>
    </submittedName>
</protein>
<dbReference type="STRING" id="426128.SAMN05660297_01845"/>
<evidence type="ECO:0000313" key="5">
    <source>
        <dbReference type="EMBL" id="SET25378.1"/>
    </source>
</evidence>
<dbReference type="PROSITE" id="PS00894">
    <property type="entry name" value="HTH_DEOR_1"/>
    <property type="match status" value="1"/>
</dbReference>
<evidence type="ECO:0000256" key="1">
    <source>
        <dbReference type="ARBA" id="ARBA00023015"/>
    </source>
</evidence>
<dbReference type="SMART" id="SM01134">
    <property type="entry name" value="DeoRC"/>
    <property type="match status" value="1"/>
</dbReference>
<dbReference type="SUPFAM" id="SSF46785">
    <property type="entry name" value="Winged helix' DNA-binding domain"/>
    <property type="match status" value="1"/>
</dbReference>
<dbReference type="Pfam" id="PF00455">
    <property type="entry name" value="DeoRC"/>
    <property type="match status" value="1"/>
</dbReference>
<reference evidence="5 6" key="1">
    <citation type="submission" date="2016-10" db="EMBL/GenBank/DDBJ databases">
        <authorList>
            <person name="de Groot N.N."/>
        </authorList>
    </citation>
    <scope>NUCLEOTIDE SEQUENCE [LARGE SCALE GENOMIC DNA]</scope>
    <source>
        <strain evidence="5 6">DSM 18979</strain>
    </source>
</reference>
<dbReference type="GO" id="GO:0003677">
    <property type="term" value="F:DNA binding"/>
    <property type="evidence" value="ECO:0007669"/>
    <property type="project" value="UniProtKB-KW"/>
</dbReference>
<dbReference type="PROSITE" id="PS51000">
    <property type="entry name" value="HTH_DEOR_2"/>
    <property type="match status" value="1"/>
</dbReference>
<dbReference type="Pfam" id="PF08220">
    <property type="entry name" value="HTH_DeoR"/>
    <property type="match status" value="1"/>
</dbReference>
<dbReference type="InterPro" id="IPR014036">
    <property type="entry name" value="DeoR-like_C"/>
</dbReference>
<gene>
    <name evidence="5" type="ORF">SAMN05660297_01845</name>
</gene>
<dbReference type="SMART" id="SM00420">
    <property type="entry name" value="HTH_DEOR"/>
    <property type="match status" value="1"/>
</dbReference>
<dbReference type="Proteomes" id="UP000199568">
    <property type="component" value="Unassembled WGS sequence"/>
</dbReference>
<evidence type="ECO:0000256" key="2">
    <source>
        <dbReference type="ARBA" id="ARBA00023125"/>
    </source>
</evidence>
<dbReference type="PANTHER" id="PTHR30363">
    <property type="entry name" value="HTH-TYPE TRANSCRIPTIONAL REGULATOR SRLR-RELATED"/>
    <property type="match status" value="1"/>
</dbReference>
<evidence type="ECO:0000313" key="6">
    <source>
        <dbReference type="Proteomes" id="UP000199568"/>
    </source>
</evidence>
<evidence type="ECO:0000259" key="4">
    <source>
        <dbReference type="PROSITE" id="PS51000"/>
    </source>
</evidence>
<dbReference type="InterPro" id="IPR036390">
    <property type="entry name" value="WH_DNA-bd_sf"/>
</dbReference>
<sequence>MAISPYVRRQKIISLLHEGNFVEIAYLSNYFDVSEMTIRRDLEKLEEDGEIIRLHGGAKLNTKSIYEATLEERRIKNILEKQAVARKAAELVEDGDVIALDASSTALEVSKQIKGKKKLVVVTNNISVAKELSECKDHTIILLGGIVRKKSLSLIGPYVKNMLSSIYIDKAFISSKALAFKSGLTDATIDEGEVKKAMIKNSKNVYIIVDHTKINETAFFQVCDYREMNKIITDDLGVLTKEQENCLQEFRNEGIEVVIGS</sequence>
<keyword evidence="6" id="KW-1185">Reference proteome</keyword>
<organism evidence="5 6">
    <name type="scientific">Natronincola peptidivorans</name>
    <dbReference type="NCBI Taxonomy" id="426128"/>
    <lineage>
        <taxon>Bacteria</taxon>
        <taxon>Bacillati</taxon>
        <taxon>Bacillota</taxon>
        <taxon>Clostridia</taxon>
        <taxon>Peptostreptococcales</taxon>
        <taxon>Natronincolaceae</taxon>
        <taxon>Natronincola</taxon>
    </lineage>
</organism>
<dbReference type="OrthoDB" id="9797223at2"/>
<accession>A0A1I0D0D2</accession>
<dbReference type="InterPro" id="IPR050313">
    <property type="entry name" value="Carb_Metab_HTH_regulators"/>
</dbReference>
<dbReference type="InterPro" id="IPR001034">
    <property type="entry name" value="DeoR_HTH"/>
</dbReference>
<keyword evidence="2" id="KW-0238">DNA-binding</keyword>
<dbReference type="InterPro" id="IPR036388">
    <property type="entry name" value="WH-like_DNA-bd_sf"/>
</dbReference>
<dbReference type="Gene3D" id="3.40.50.1360">
    <property type="match status" value="1"/>
</dbReference>
<feature type="domain" description="HTH deoR-type" evidence="4">
    <location>
        <begin position="5"/>
        <end position="60"/>
    </location>
</feature>
<dbReference type="InterPro" id="IPR037171">
    <property type="entry name" value="NagB/RpiA_transferase-like"/>
</dbReference>
<dbReference type="AlphaFoldDB" id="A0A1I0D0D2"/>
<dbReference type="Gene3D" id="1.10.10.10">
    <property type="entry name" value="Winged helix-like DNA-binding domain superfamily/Winged helix DNA-binding domain"/>
    <property type="match status" value="1"/>
</dbReference>
<keyword evidence="3" id="KW-0804">Transcription</keyword>
<dbReference type="InterPro" id="IPR018356">
    <property type="entry name" value="Tscrpt_reg_HTH_DeoR_CS"/>
</dbReference>
<dbReference type="SUPFAM" id="SSF100950">
    <property type="entry name" value="NagB/RpiA/CoA transferase-like"/>
    <property type="match status" value="1"/>
</dbReference>
<proteinExistence type="predicted"/>
<dbReference type="PANTHER" id="PTHR30363:SF44">
    <property type="entry name" value="AGA OPERON TRANSCRIPTIONAL REPRESSOR-RELATED"/>
    <property type="match status" value="1"/>
</dbReference>
<dbReference type="GO" id="GO:0003700">
    <property type="term" value="F:DNA-binding transcription factor activity"/>
    <property type="evidence" value="ECO:0007669"/>
    <property type="project" value="InterPro"/>
</dbReference>
<keyword evidence="1" id="KW-0805">Transcription regulation</keyword>
<evidence type="ECO:0000256" key="3">
    <source>
        <dbReference type="ARBA" id="ARBA00023163"/>
    </source>
</evidence>
<dbReference type="RefSeq" id="WP_090442658.1">
    <property type="nucleotide sequence ID" value="NZ_FOHU01000006.1"/>
</dbReference>